<sequence>MATPTPMKHAASQQGWTPSQQQGRTPSQQGRTPSQMAAATPPVSTPFSNAAHTAFSPNGPRSSPQQFKKSPATNMGMMAHAHNAPMNFDSPSTAAAMGQLGLGGGLDMGLDAVGALGGLGSLTGEDDKLKRLETILDILNKKKGLVSEAGLERLAGRVGLETLSEEQTTDDGRKLKTLIVAGSITSIDIVLENNIVQSVTLGFPDSAESVIKHMDPASDILLRDLQLLPNQSPLTKTLDKFAANLELLAILDKLSILPELDCRQALVGVYESLAKLHRWDTEKLKEEPGMSGKSDEFLKSMAMCSRNGFPAMHARDRVGLSVQYWRERRFVPPSKETATLSEKEKVWSLLVGCAATDGIGLPPIRVSDEWLSKDIAKEDPLEPKKMMLDWQEPPNVSLPPSEDNKDGGVDMLQPDMSVTRVPQVMFTVTFDPPLILPQNDWARVYTYAGNGVPTPFYSPTFDVLFFPIDENMPPDSSAHRIITAERQVRVFDKEHKPCTKSHRNRLFIYKQIYSQVISELPFSHPRQLVEMLPLLRQYAFISILLEKSFRSKNEEAKEDAAQKNETSEEHAALNTQDELLAITGLSDSKSAAPAAPEDAHDLNLDVILWVHPVPHFQVSFPFRDSTVSLTLHILENGVVEITEDNLLSRLEDDEGKGKMPTRAELAKALEHLEDFGAWAEWVRSRYS</sequence>
<gene>
    <name evidence="10" type="ORF">NLU13_7404</name>
</gene>
<organism evidence="10 11">
    <name type="scientific">Sarocladium strictum</name>
    <name type="common">Black bundle disease fungus</name>
    <name type="synonym">Acremonium strictum</name>
    <dbReference type="NCBI Taxonomy" id="5046"/>
    <lineage>
        <taxon>Eukaryota</taxon>
        <taxon>Fungi</taxon>
        <taxon>Dikarya</taxon>
        <taxon>Ascomycota</taxon>
        <taxon>Pezizomycotina</taxon>
        <taxon>Sordariomycetes</taxon>
        <taxon>Hypocreomycetidae</taxon>
        <taxon>Hypocreales</taxon>
        <taxon>Sarocladiaceae</taxon>
        <taxon>Sarocladium</taxon>
    </lineage>
</organism>
<dbReference type="AlphaFoldDB" id="A0AA39GCQ6"/>
<dbReference type="GO" id="GO:0003712">
    <property type="term" value="F:transcription coregulator activity"/>
    <property type="evidence" value="ECO:0007669"/>
    <property type="project" value="InterPro"/>
</dbReference>
<feature type="compositionally biased region" description="Polar residues" evidence="8">
    <location>
        <begin position="11"/>
        <end position="37"/>
    </location>
</feature>
<evidence type="ECO:0000256" key="6">
    <source>
        <dbReference type="ARBA" id="ARBA00023242"/>
    </source>
</evidence>
<evidence type="ECO:0000256" key="5">
    <source>
        <dbReference type="ARBA" id="ARBA00023163"/>
    </source>
</evidence>
<evidence type="ECO:0000256" key="2">
    <source>
        <dbReference type="ARBA" id="ARBA00006210"/>
    </source>
</evidence>
<name>A0AA39GCQ6_SARSR</name>
<reference evidence="10" key="1">
    <citation type="submission" date="2022-10" db="EMBL/GenBank/DDBJ databases">
        <title>Determination and structural analysis of whole genome sequence of Sarocladium strictum F4-1.</title>
        <authorList>
            <person name="Hu L."/>
            <person name="Jiang Y."/>
        </authorList>
    </citation>
    <scope>NUCLEOTIDE SEQUENCE</scope>
    <source>
        <strain evidence="10">F4-1</strain>
    </source>
</reference>
<dbReference type="PANTHER" id="PTHR35041">
    <property type="entry name" value="MEDIATOR OF RNA POLYMERASE II TRANSCRIPTION SUBUNIT 1"/>
    <property type="match status" value="1"/>
</dbReference>
<feature type="domain" description="Mediator complex subunit Med1" evidence="9">
    <location>
        <begin position="133"/>
        <end position="550"/>
    </location>
</feature>
<evidence type="ECO:0000313" key="10">
    <source>
        <dbReference type="EMBL" id="KAK0384925.1"/>
    </source>
</evidence>
<comment type="similarity">
    <text evidence="2 7">Belongs to the Mediator complex subunit 1 family.</text>
</comment>
<dbReference type="Proteomes" id="UP001175261">
    <property type="component" value="Unassembled WGS sequence"/>
</dbReference>
<evidence type="ECO:0000256" key="1">
    <source>
        <dbReference type="ARBA" id="ARBA00004123"/>
    </source>
</evidence>
<dbReference type="GO" id="GO:0016592">
    <property type="term" value="C:mediator complex"/>
    <property type="evidence" value="ECO:0007669"/>
    <property type="project" value="InterPro"/>
</dbReference>
<evidence type="ECO:0000256" key="8">
    <source>
        <dbReference type="SAM" id="MobiDB-lite"/>
    </source>
</evidence>
<dbReference type="EMBL" id="JAPDFR010000007">
    <property type="protein sequence ID" value="KAK0384925.1"/>
    <property type="molecule type" value="Genomic_DNA"/>
</dbReference>
<keyword evidence="3 7" id="KW-0805">Transcription regulation</keyword>
<evidence type="ECO:0000256" key="3">
    <source>
        <dbReference type="ARBA" id="ARBA00023015"/>
    </source>
</evidence>
<comment type="function">
    <text evidence="7">Component of the Mediator complex, a coactivator involved in the regulated transcription of nearly all RNA polymerase II-dependent genes. Mediator functions as a bridge to convey information from gene-specific regulatory proteins to the basal RNA polymerase II transcription machinery. Mediator is recruited to promoters by direct interactions with regulatory proteins and serves as a scaffold for the assembly of a functional preinitiation complex with RNA polymerase II and the general transcription factors.</text>
</comment>
<dbReference type="InterPro" id="IPR019680">
    <property type="entry name" value="Mediator_Med1"/>
</dbReference>
<accession>A0AA39GCQ6</accession>
<protein>
    <recommendedName>
        <fullName evidence="7">Mediator of RNA polymerase II transcription subunit 1</fullName>
    </recommendedName>
    <alternativeName>
        <fullName evidence="7">Mediator complex subunit 1</fullName>
    </alternativeName>
</protein>
<evidence type="ECO:0000256" key="7">
    <source>
        <dbReference type="RuleBase" id="RU364059"/>
    </source>
</evidence>
<comment type="caution">
    <text evidence="10">The sequence shown here is derived from an EMBL/GenBank/DDBJ whole genome shotgun (WGS) entry which is preliminary data.</text>
</comment>
<dbReference type="Pfam" id="PF10744">
    <property type="entry name" value="Med1"/>
    <property type="match status" value="1"/>
</dbReference>
<dbReference type="GO" id="GO:0045944">
    <property type="term" value="P:positive regulation of transcription by RNA polymerase II"/>
    <property type="evidence" value="ECO:0007669"/>
    <property type="project" value="UniProtKB-ARBA"/>
</dbReference>
<comment type="subcellular location">
    <subcellularLocation>
        <location evidence="1 7">Nucleus</location>
    </subcellularLocation>
</comment>
<keyword evidence="4 7" id="KW-0010">Activator</keyword>
<feature type="compositionally biased region" description="Polar residues" evidence="8">
    <location>
        <begin position="45"/>
        <end position="71"/>
    </location>
</feature>
<feature type="region of interest" description="Disordered" evidence="8">
    <location>
        <begin position="1"/>
        <end position="71"/>
    </location>
</feature>
<evidence type="ECO:0000259" key="9">
    <source>
        <dbReference type="Pfam" id="PF10744"/>
    </source>
</evidence>
<dbReference type="PANTHER" id="PTHR35041:SF4">
    <property type="entry name" value="MEDIATOR OF RNA POLYMERASE II TRANSCRIPTION SUBUNIT 1"/>
    <property type="match status" value="1"/>
</dbReference>
<keyword evidence="11" id="KW-1185">Reference proteome</keyword>
<evidence type="ECO:0000313" key="11">
    <source>
        <dbReference type="Proteomes" id="UP001175261"/>
    </source>
</evidence>
<keyword evidence="5 7" id="KW-0804">Transcription</keyword>
<keyword evidence="6 7" id="KW-0539">Nucleus</keyword>
<evidence type="ECO:0000256" key="4">
    <source>
        <dbReference type="ARBA" id="ARBA00023159"/>
    </source>
</evidence>
<proteinExistence type="inferred from homology"/>